<evidence type="ECO:0000313" key="9">
    <source>
        <dbReference type="EMBL" id="XCI28759.1"/>
    </source>
</evidence>
<dbReference type="SUPFAM" id="SSF111304">
    <property type="entry name" value="Recombination protein RecR"/>
    <property type="match status" value="1"/>
</dbReference>
<dbReference type="RefSeq" id="WP_353893311.1">
    <property type="nucleotide sequence ID" value="NZ_CP159485.1"/>
</dbReference>
<dbReference type="GO" id="GO:0003677">
    <property type="term" value="F:DNA binding"/>
    <property type="evidence" value="ECO:0007669"/>
    <property type="project" value="UniProtKB-UniRule"/>
</dbReference>
<dbReference type="InterPro" id="IPR015967">
    <property type="entry name" value="Rcmb_RecR_Znf"/>
</dbReference>
<dbReference type="InterPro" id="IPR023627">
    <property type="entry name" value="Rcmb_RecR"/>
</dbReference>
<proteinExistence type="inferred from homology"/>
<comment type="function">
    <text evidence="7">May play a role in DNA repair. It seems to be involved in an RecBC-independent recombinational process of DNA repair. It may act with RecF and RecO.</text>
</comment>
<evidence type="ECO:0000256" key="3">
    <source>
        <dbReference type="ARBA" id="ARBA00022771"/>
    </source>
</evidence>
<dbReference type="InterPro" id="IPR006171">
    <property type="entry name" value="TOPRIM_dom"/>
</dbReference>
<reference evidence="9" key="1">
    <citation type="journal article" date="2018" name="Antonie Van Leeuwenhoek">
        <title>Proteinivorax hydrogeniformans sp. nov., an anaerobic, haloalkaliphilic bacterium fermenting proteinaceous compounds with high hydrogen production.</title>
        <authorList>
            <person name="Boltyanskaya Y."/>
            <person name="Detkova E."/>
            <person name="Pimenov N."/>
            <person name="Kevbrin V."/>
        </authorList>
    </citation>
    <scope>NUCLEOTIDE SEQUENCE</scope>
    <source>
        <strain evidence="9">Z-710</strain>
    </source>
</reference>
<keyword evidence="1 7" id="KW-0479">Metal-binding</keyword>
<dbReference type="Gene3D" id="3.40.1360.10">
    <property type="match status" value="1"/>
</dbReference>
<dbReference type="Pfam" id="PF02132">
    <property type="entry name" value="RecR_ZnF"/>
    <property type="match status" value="1"/>
</dbReference>
<protein>
    <recommendedName>
        <fullName evidence="7">Recombination protein RecR</fullName>
    </recommendedName>
</protein>
<dbReference type="Gene3D" id="6.10.250.240">
    <property type="match status" value="1"/>
</dbReference>
<dbReference type="HAMAP" id="MF_00017">
    <property type="entry name" value="RecR"/>
    <property type="match status" value="1"/>
</dbReference>
<dbReference type="GO" id="GO:0006281">
    <property type="term" value="P:DNA repair"/>
    <property type="evidence" value="ECO:0007669"/>
    <property type="project" value="UniProtKB-UniRule"/>
</dbReference>
<dbReference type="Pfam" id="PF21175">
    <property type="entry name" value="RecR_C"/>
    <property type="match status" value="1"/>
</dbReference>
<dbReference type="InterPro" id="IPR034137">
    <property type="entry name" value="TOPRIM_RecR"/>
</dbReference>
<dbReference type="PANTHER" id="PTHR30446">
    <property type="entry name" value="RECOMBINATION PROTEIN RECR"/>
    <property type="match status" value="1"/>
</dbReference>
<dbReference type="InterPro" id="IPR000093">
    <property type="entry name" value="DNA_Rcmb_RecR"/>
</dbReference>
<accession>A0AAU8HTG5</accession>
<feature type="zinc finger region" description="C4-type" evidence="7">
    <location>
        <begin position="58"/>
        <end position="73"/>
    </location>
</feature>
<dbReference type="PROSITE" id="PS01300">
    <property type="entry name" value="RECR"/>
    <property type="match status" value="1"/>
</dbReference>
<evidence type="ECO:0000256" key="5">
    <source>
        <dbReference type="ARBA" id="ARBA00023172"/>
    </source>
</evidence>
<keyword evidence="4 7" id="KW-0862">Zinc</keyword>
<evidence type="ECO:0000259" key="8">
    <source>
        <dbReference type="PROSITE" id="PS50880"/>
    </source>
</evidence>
<reference evidence="9" key="2">
    <citation type="submission" date="2024-06" db="EMBL/GenBank/DDBJ databases">
        <authorList>
            <person name="Petrova K.O."/>
            <person name="Toshchakov S.V."/>
            <person name="Boltjanskaja Y.V."/>
            <person name="Kevbrin V.V."/>
        </authorList>
    </citation>
    <scope>NUCLEOTIDE SEQUENCE</scope>
    <source>
        <strain evidence="9">Z-710</strain>
    </source>
</reference>
<dbReference type="Pfam" id="PF13662">
    <property type="entry name" value="Toprim_4"/>
    <property type="match status" value="1"/>
</dbReference>
<dbReference type="SMART" id="SM00493">
    <property type="entry name" value="TOPRIM"/>
    <property type="match status" value="1"/>
</dbReference>
<dbReference type="GO" id="GO:0006310">
    <property type="term" value="P:DNA recombination"/>
    <property type="evidence" value="ECO:0007669"/>
    <property type="project" value="UniProtKB-UniRule"/>
</dbReference>
<dbReference type="PANTHER" id="PTHR30446:SF0">
    <property type="entry name" value="RECOMBINATION PROTEIN RECR"/>
    <property type="match status" value="1"/>
</dbReference>
<keyword evidence="3 7" id="KW-0863">Zinc-finger</keyword>
<dbReference type="CDD" id="cd01025">
    <property type="entry name" value="TOPRIM_recR"/>
    <property type="match status" value="1"/>
</dbReference>
<feature type="domain" description="Toprim" evidence="8">
    <location>
        <begin position="81"/>
        <end position="176"/>
    </location>
</feature>
<sequence>MEGQSVYLTQLVESLQMLPGVGKKSAQRLAYYIMKMPQQEAKRLSESISNVRNKVKECIVCSNFTENEKCPICMNEKRDKESICVVQEAKDIGVMERIGEYNGYYHVLKGVISPMEGIGPDELNIPSLLNRIREGKIKEVIVATNPNVEGEATAMYLAKLIRPLGAKVTRIAHGLPVGGDIEYADEVTLSRAMQGRMEI</sequence>
<dbReference type="NCBIfam" id="TIGR00615">
    <property type="entry name" value="recR"/>
    <property type="match status" value="1"/>
</dbReference>
<organism evidence="9">
    <name type="scientific">Proteinivorax hydrogeniformans</name>
    <dbReference type="NCBI Taxonomy" id="1826727"/>
    <lineage>
        <taxon>Bacteria</taxon>
        <taxon>Bacillati</taxon>
        <taxon>Bacillota</taxon>
        <taxon>Clostridia</taxon>
        <taxon>Eubacteriales</taxon>
        <taxon>Proteinivoracaceae</taxon>
        <taxon>Proteinivorax</taxon>
    </lineage>
</organism>
<gene>
    <name evidence="7 9" type="primary">recR</name>
    <name evidence="9" type="ORF">PRVXH_000028</name>
</gene>
<evidence type="ECO:0000256" key="7">
    <source>
        <dbReference type="HAMAP-Rule" id="MF_00017"/>
    </source>
</evidence>
<dbReference type="AlphaFoldDB" id="A0AAU8HTG5"/>
<keyword evidence="2 7" id="KW-0227">DNA damage</keyword>
<dbReference type="Pfam" id="PF21176">
    <property type="entry name" value="RecR_HhH"/>
    <property type="match status" value="1"/>
</dbReference>
<dbReference type="EMBL" id="CP159485">
    <property type="protein sequence ID" value="XCI28759.1"/>
    <property type="molecule type" value="Genomic_DNA"/>
</dbReference>
<keyword evidence="5 7" id="KW-0233">DNA recombination</keyword>
<dbReference type="PROSITE" id="PS50880">
    <property type="entry name" value="TOPRIM"/>
    <property type="match status" value="1"/>
</dbReference>
<comment type="similarity">
    <text evidence="7">Belongs to the RecR family.</text>
</comment>
<dbReference type="GO" id="GO:0008270">
    <property type="term" value="F:zinc ion binding"/>
    <property type="evidence" value="ECO:0007669"/>
    <property type="project" value="UniProtKB-KW"/>
</dbReference>
<keyword evidence="6 7" id="KW-0234">DNA repair</keyword>
<dbReference type="Gene3D" id="1.10.8.420">
    <property type="entry name" value="RecR Domain 1"/>
    <property type="match status" value="1"/>
</dbReference>
<evidence type="ECO:0000256" key="4">
    <source>
        <dbReference type="ARBA" id="ARBA00022833"/>
    </source>
</evidence>
<evidence type="ECO:0000256" key="1">
    <source>
        <dbReference type="ARBA" id="ARBA00022723"/>
    </source>
</evidence>
<name>A0AAU8HTG5_9FIRM</name>
<evidence type="ECO:0000256" key="2">
    <source>
        <dbReference type="ARBA" id="ARBA00022763"/>
    </source>
</evidence>
<evidence type="ECO:0000256" key="6">
    <source>
        <dbReference type="ARBA" id="ARBA00023204"/>
    </source>
</evidence>